<dbReference type="InterPro" id="IPR022803">
    <property type="entry name" value="Ribosomal_uL5_dom_sf"/>
</dbReference>
<dbReference type="GO" id="GO:0000049">
    <property type="term" value="F:tRNA binding"/>
    <property type="evidence" value="ECO:0007669"/>
    <property type="project" value="UniProtKB-UniRule"/>
</dbReference>
<evidence type="ECO:0000256" key="6">
    <source>
        <dbReference type="RuleBase" id="RU003930"/>
    </source>
</evidence>
<dbReference type="PIRSF" id="PIRSF002161">
    <property type="entry name" value="Ribosomal_L5"/>
    <property type="match status" value="1"/>
</dbReference>
<evidence type="ECO:0000256" key="5">
    <source>
        <dbReference type="HAMAP-Rule" id="MF_01333"/>
    </source>
</evidence>
<dbReference type="Pfam" id="PF00673">
    <property type="entry name" value="Ribosomal_L5_C"/>
    <property type="match status" value="1"/>
</dbReference>
<dbReference type="GO" id="GO:1990904">
    <property type="term" value="C:ribonucleoprotein complex"/>
    <property type="evidence" value="ECO:0007669"/>
    <property type="project" value="UniProtKB-KW"/>
</dbReference>
<evidence type="ECO:0000256" key="3">
    <source>
        <dbReference type="ARBA" id="ARBA00023274"/>
    </source>
</evidence>
<accession>A0A1G2PGE3</accession>
<keyword evidence="3 5" id="KW-0687">Ribonucleoprotein</keyword>
<evidence type="ECO:0000259" key="7">
    <source>
        <dbReference type="Pfam" id="PF00281"/>
    </source>
</evidence>
<dbReference type="InterPro" id="IPR031309">
    <property type="entry name" value="Ribosomal_uL5_C"/>
</dbReference>
<keyword evidence="5" id="KW-0820">tRNA-binding</keyword>
<dbReference type="SUPFAM" id="SSF55282">
    <property type="entry name" value="RL5-like"/>
    <property type="match status" value="1"/>
</dbReference>
<feature type="domain" description="Large ribosomal subunit protein uL5 C-terminal" evidence="8">
    <location>
        <begin position="84"/>
        <end position="177"/>
    </location>
</feature>
<dbReference type="GO" id="GO:0006412">
    <property type="term" value="P:translation"/>
    <property type="evidence" value="ECO:0007669"/>
    <property type="project" value="UniProtKB-UniRule"/>
</dbReference>
<dbReference type="AlphaFoldDB" id="A0A1G2PGE3"/>
<dbReference type="PANTHER" id="PTHR11994">
    <property type="entry name" value="60S RIBOSOMAL PROTEIN L11-RELATED"/>
    <property type="match status" value="1"/>
</dbReference>
<organism evidence="9 10">
    <name type="scientific">Candidatus Taylorbacteria bacterium RIFOXYD2_FULL_36_9</name>
    <dbReference type="NCBI Taxonomy" id="1802338"/>
    <lineage>
        <taxon>Bacteria</taxon>
        <taxon>Candidatus Tayloriibacteriota</taxon>
    </lineage>
</organism>
<dbReference type="EMBL" id="MHSQ01000013">
    <property type="protein sequence ID" value="OHA47404.1"/>
    <property type="molecule type" value="Genomic_DNA"/>
</dbReference>
<dbReference type="InterPro" id="IPR020930">
    <property type="entry name" value="Ribosomal_uL5_bac-type"/>
</dbReference>
<dbReference type="Pfam" id="PF00281">
    <property type="entry name" value="Ribosomal_L5"/>
    <property type="match status" value="1"/>
</dbReference>
<comment type="caution">
    <text evidence="9">The sequence shown here is derived from an EMBL/GenBank/DDBJ whole genome shotgun (WGS) entry which is preliminary data.</text>
</comment>
<dbReference type="GO" id="GO:0003735">
    <property type="term" value="F:structural constituent of ribosome"/>
    <property type="evidence" value="ECO:0007669"/>
    <property type="project" value="InterPro"/>
</dbReference>
<evidence type="ECO:0000256" key="4">
    <source>
        <dbReference type="ARBA" id="ARBA00035245"/>
    </source>
</evidence>
<comment type="similarity">
    <text evidence="1 5 6">Belongs to the universal ribosomal protein uL5 family.</text>
</comment>
<comment type="subunit">
    <text evidence="5">Part of the 50S ribosomal subunit; part of the 5S rRNA/L5/L18/L25 subcomplex. Contacts the 5S rRNA and the P site tRNA. Forms a bridge to the 30S subunit in the 70S ribosome.</text>
</comment>
<dbReference type="GO" id="GO:0019843">
    <property type="term" value="F:rRNA binding"/>
    <property type="evidence" value="ECO:0007669"/>
    <property type="project" value="UniProtKB-UniRule"/>
</dbReference>
<sequence length="180" mass="20049">MKILNTKEKQVKAFDHLKESHGYKNAMQAPKFTKVVLNVGIGSLKDKKKIDVIVDRLTKISGQKPALRGSKKSIAAFKVREGDPVGLTVTLRGLRMFAFIDKLVFVAFPRTKDFRGLVKKGIDEMGNYSIGIKENTIFPETADEDLKDVFGMTVTVGTTATNKKEAEAFLSYIGFPFKKD</sequence>
<evidence type="ECO:0000256" key="1">
    <source>
        <dbReference type="ARBA" id="ARBA00008553"/>
    </source>
</evidence>
<evidence type="ECO:0000259" key="8">
    <source>
        <dbReference type="Pfam" id="PF00673"/>
    </source>
</evidence>
<keyword evidence="2 5" id="KW-0689">Ribosomal protein</keyword>
<feature type="domain" description="Large ribosomal subunit protein uL5 N-terminal" evidence="7">
    <location>
        <begin position="25"/>
        <end position="80"/>
    </location>
</feature>
<dbReference type="InterPro" id="IPR002132">
    <property type="entry name" value="Ribosomal_uL5"/>
</dbReference>
<evidence type="ECO:0000313" key="9">
    <source>
        <dbReference type="EMBL" id="OHA47404.1"/>
    </source>
</evidence>
<dbReference type="HAMAP" id="MF_01333_B">
    <property type="entry name" value="Ribosomal_uL5_B"/>
    <property type="match status" value="1"/>
</dbReference>
<dbReference type="Proteomes" id="UP000176965">
    <property type="component" value="Unassembled WGS sequence"/>
</dbReference>
<dbReference type="InterPro" id="IPR031310">
    <property type="entry name" value="Ribosomal_uL5_N"/>
</dbReference>
<reference evidence="9 10" key="1">
    <citation type="journal article" date="2016" name="Nat. Commun.">
        <title>Thousands of microbial genomes shed light on interconnected biogeochemical processes in an aquifer system.</title>
        <authorList>
            <person name="Anantharaman K."/>
            <person name="Brown C.T."/>
            <person name="Hug L.A."/>
            <person name="Sharon I."/>
            <person name="Castelle C.J."/>
            <person name="Probst A.J."/>
            <person name="Thomas B.C."/>
            <person name="Singh A."/>
            <person name="Wilkins M.J."/>
            <person name="Karaoz U."/>
            <person name="Brodie E.L."/>
            <person name="Williams K.H."/>
            <person name="Hubbard S.S."/>
            <person name="Banfield J.F."/>
        </authorList>
    </citation>
    <scope>NUCLEOTIDE SEQUENCE [LARGE SCALE GENOMIC DNA]</scope>
</reference>
<name>A0A1G2PGE3_9BACT</name>
<gene>
    <name evidence="5" type="primary">rplE</name>
    <name evidence="9" type="ORF">A2541_00835</name>
</gene>
<keyword evidence="5" id="KW-0699">rRNA-binding</keyword>
<comment type="function">
    <text evidence="5">This is 1 of the proteins that bind and probably mediate the attachment of the 5S RNA into the large ribosomal subunit, where it forms part of the central protuberance. In the 70S ribosome it contacts protein S13 of the 30S subunit (bridge B1b), connecting the 2 subunits; this bridge is implicated in subunit movement. Contacts the P site tRNA; the 5S rRNA and some of its associated proteins might help stabilize positioning of ribosome-bound tRNAs.</text>
</comment>
<evidence type="ECO:0000313" key="10">
    <source>
        <dbReference type="Proteomes" id="UP000176965"/>
    </source>
</evidence>
<dbReference type="FunFam" id="3.30.1440.10:FF:000001">
    <property type="entry name" value="50S ribosomal protein L5"/>
    <property type="match status" value="1"/>
</dbReference>
<protein>
    <recommendedName>
        <fullName evidence="4 5">Large ribosomal subunit protein uL5</fullName>
    </recommendedName>
</protein>
<dbReference type="STRING" id="1802338.A2541_00835"/>
<keyword evidence="5" id="KW-0694">RNA-binding</keyword>
<dbReference type="GO" id="GO:0005840">
    <property type="term" value="C:ribosome"/>
    <property type="evidence" value="ECO:0007669"/>
    <property type="project" value="UniProtKB-KW"/>
</dbReference>
<dbReference type="Gene3D" id="3.30.1440.10">
    <property type="match status" value="1"/>
</dbReference>
<proteinExistence type="inferred from homology"/>
<evidence type="ECO:0000256" key="2">
    <source>
        <dbReference type="ARBA" id="ARBA00022980"/>
    </source>
</evidence>
<dbReference type="NCBIfam" id="NF000585">
    <property type="entry name" value="PRK00010.1"/>
    <property type="match status" value="1"/>
</dbReference>